<dbReference type="EMBL" id="BARV01031522">
    <property type="protein sequence ID" value="GAI38601.1"/>
    <property type="molecule type" value="Genomic_DNA"/>
</dbReference>
<protein>
    <submittedName>
        <fullName evidence="1">Uncharacterized protein</fullName>
    </submittedName>
</protein>
<name>X1P817_9ZZZZ</name>
<organism evidence="1">
    <name type="scientific">marine sediment metagenome</name>
    <dbReference type="NCBI Taxonomy" id="412755"/>
    <lineage>
        <taxon>unclassified sequences</taxon>
        <taxon>metagenomes</taxon>
        <taxon>ecological metagenomes</taxon>
    </lineage>
</organism>
<reference evidence="1" key="1">
    <citation type="journal article" date="2014" name="Front. Microbiol.">
        <title>High frequency of phylogenetically diverse reductive dehalogenase-homologous genes in deep subseafloor sedimentary metagenomes.</title>
        <authorList>
            <person name="Kawai M."/>
            <person name="Futagami T."/>
            <person name="Toyoda A."/>
            <person name="Takaki Y."/>
            <person name="Nishi S."/>
            <person name="Hori S."/>
            <person name="Arai W."/>
            <person name="Tsubouchi T."/>
            <person name="Morono Y."/>
            <person name="Uchiyama I."/>
            <person name="Ito T."/>
            <person name="Fujiyama A."/>
            <person name="Inagaki F."/>
            <person name="Takami H."/>
        </authorList>
    </citation>
    <scope>NUCLEOTIDE SEQUENCE</scope>
    <source>
        <strain evidence="1">Expedition CK06-06</strain>
    </source>
</reference>
<comment type="caution">
    <text evidence="1">The sequence shown here is derived from an EMBL/GenBank/DDBJ whole genome shotgun (WGS) entry which is preliminary data.</text>
</comment>
<dbReference type="AlphaFoldDB" id="X1P817"/>
<evidence type="ECO:0000313" key="1">
    <source>
        <dbReference type="EMBL" id="GAI38601.1"/>
    </source>
</evidence>
<sequence length="128" mass="14657">MNKIPIGIIIIRWDNEIGPISEAFYPENLKITNNLLTQVYSSHRYQSLNPGFASISLKNNKVVSFFSGVGDNFVEIENYVVALVLRRDEQTHKYREILKKIAAEILGKVREGDYKKALPSLYKELAKI</sequence>
<accession>X1P817</accession>
<proteinExistence type="predicted"/>
<gene>
    <name evidence="1" type="ORF">S06H3_49863</name>
</gene>